<dbReference type="SUPFAM" id="SSF52540">
    <property type="entry name" value="P-loop containing nucleoside triphosphate hydrolases"/>
    <property type="match status" value="1"/>
</dbReference>
<dbReference type="AlphaFoldDB" id="A0A3R9PDW5"/>
<dbReference type="CDD" id="cd01666">
    <property type="entry name" value="TGS_DRG"/>
    <property type="match status" value="1"/>
</dbReference>
<evidence type="ECO:0000313" key="3">
    <source>
        <dbReference type="EMBL" id="RSN69078.1"/>
    </source>
</evidence>
<dbReference type="PRINTS" id="PR00326">
    <property type="entry name" value="GTP1OBG"/>
</dbReference>
<feature type="compositionally biased region" description="Basic and acidic residues" evidence="1">
    <location>
        <begin position="11"/>
        <end position="20"/>
    </location>
</feature>
<protein>
    <submittedName>
        <fullName evidence="3">TGS domain-containing protein</fullName>
    </submittedName>
</protein>
<feature type="region of interest" description="Disordered" evidence="1">
    <location>
        <begin position="1"/>
        <end position="20"/>
    </location>
</feature>
<sequence>MPTNLPPEAQAKWEEYSKAKTPEEKLQKLKEFYSLIPKHKGTEKMEKFVKRRISELKDEIERKKTSKKGKGSSLMVEKRGAAQLVLIGFTNSGRSTLLATLTNAKPSISPNPFTTMRPVEGMMEIYGTQIQVVEAPPLILEAQGGPTNLAVALAKNSDVLGITVSSLEDPLDSLSKIFSFLESREISFERPTGRVRIKRSRAAPTLIIMNKGKLVDCSESDVRELLLQFGIDRAWVEIEGYVRLEDVEEAIFGEKSYKPTIIFLTKYDIVEDRGLVEEVKRIYGDKVMGIVPSPTGLPSKDELGEMILKELGLIRVFTKSKNEKSPSDKAVILPRNSSVIDLAEFIHESFKERFKYAKVWAKRLPYSPMRVGPDFLLEDGDIVEIVVG</sequence>
<dbReference type="SUPFAM" id="SSF81271">
    <property type="entry name" value="TGS-like"/>
    <property type="match status" value="1"/>
</dbReference>
<proteinExistence type="predicted"/>
<dbReference type="Proteomes" id="UP000278149">
    <property type="component" value="Unassembled WGS sequence"/>
</dbReference>
<dbReference type="Pfam" id="PF02824">
    <property type="entry name" value="TGS"/>
    <property type="match status" value="1"/>
</dbReference>
<name>A0A3R9PDW5_9CREN</name>
<evidence type="ECO:0000256" key="1">
    <source>
        <dbReference type="SAM" id="MobiDB-lite"/>
    </source>
</evidence>
<feature type="domain" description="TGS" evidence="2">
    <location>
        <begin position="312"/>
        <end position="387"/>
    </location>
</feature>
<dbReference type="Gene3D" id="3.10.20.30">
    <property type="match status" value="1"/>
</dbReference>
<dbReference type="EMBL" id="RCOR01000022">
    <property type="protein sequence ID" value="RSN69078.1"/>
    <property type="molecule type" value="Genomic_DNA"/>
</dbReference>
<accession>A0A3R9PDW5</accession>
<organism evidence="3 4">
    <name type="scientific">Candidatus Korarchaeum cryptofilum</name>
    <dbReference type="NCBI Taxonomy" id="498846"/>
    <lineage>
        <taxon>Archaea</taxon>
        <taxon>Thermoproteota</taxon>
        <taxon>Candidatus Korarchaeia</taxon>
        <taxon>Candidatus Korarchaeales</taxon>
        <taxon>Candidatus Korarchaeaceae</taxon>
        <taxon>Candidatus Korarchaeum</taxon>
    </lineage>
</organism>
<dbReference type="Pfam" id="PF01926">
    <property type="entry name" value="MMR_HSR1"/>
    <property type="match status" value="1"/>
</dbReference>
<dbReference type="Gene3D" id="3.40.50.300">
    <property type="entry name" value="P-loop containing nucleotide triphosphate hydrolases"/>
    <property type="match status" value="1"/>
</dbReference>
<comment type="caution">
    <text evidence="3">The sequence shown here is derived from an EMBL/GenBank/DDBJ whole genome shotgun (WGS) entry which is preliminary data.</text>
</comment>
<dbReference type="InterPro" id="IPR004095">
    <property type="entry name" value="TGS"/>
</dbReference>
<gene>
    <name evidence="3" type="ORF">D9Q81_04605</name>
</gene>
<dbReference type="InterPro" id="IPR012676">
    <property type="entry name" value="TGS-like"/>
</dbReference>
<dbReference type="PROSITE" id="PS51880">
    <property type="entry name" value="TGS"/>
    <property type="match status" value="1"/>
</dbReference>
<dbReference type="InterPro" id="IPR027417">
    <property type="entry name" value="P-loop_NTPase"/>
</dbReference>
<reference evidence="3 4" key="1">
    <citation type="submission" date="2018-10" db="EMBL/GenBank/DDBJ databases">
        <title>Co-occurring genomic capacity for anaerobic methane metabolism and dissimilatory sulfite reduction discovered in the Korarchaeota.</title>
        <authorList>
            <person name="Mckay L.J."/>
            <person name="Dlakic M."/>
            <person name="Fields M.W."/>
            <person name="Delmont T.O."/>
            <person name="Eren A.M."/>
            <person name="Jay Z.J."/>
            <person name="Klingelsmith K.B."/>
            <person name="Rusch D.B."/>
            <person name="Inskeep W.P."/>
        </authorList>
    </citation>
    <scope>NUCLEOTIDE SEQUENCE [LARGE SCALE GENOMIC DNA]</scope>
    <source>
        <strain evidence="3 4">WS</strain>
    </source>
</reference>
<evidence type="ECO:0000259" key="2">
    <source>
        <dbReference type="PROSITE" id="PS51880"/>
    </source>
</evidence>
<evidence type="ECO:0000313" key="4">
    <source>
        <dbReference type="Proteomes" id="UP000278149"/>
    </source>
</evidence>
<dbReference type="GO" id="GO:0005525">
    <property type="term" value="F:GTP binding"/>
    <property type="evidence" value="ECO:0007669"/>
    <property type="project" value="InterPro"/>
</dbReference>
<dbReference type="InterPro" id="IPR012675">
    <property type="entry name" value="Beta-grasp_dom_sf"/>
</dbReference>
<dbReference type="GO" id="GO:0003924">
    <property type="term" value="F:GTPase activity"/>
    <property type="evidence" value="ECO:0007669"/>
    <property type="project" value="InterPro"/>
</dbReference>
<dbReference type="InterPro" id="IPR045001">
    <property type="entry name" value="DRG"/>
</dbReference>
<dbReference type="RefSeq" id="WP_125741627.1">
    <property type="nucleotide sequence ID" value="NZ_RCOR01000022.1"/>
</dbReference>
<dbReference type="InterPro" id="IPR006073">
    <property type="entry name" value="GTP-bd"/>
</dbReference>
<dbReference type="PANTHER" id="PTHR43127">
    <property type="entry name" value="DEVELOPMENTALLY-REGULATED GTP-BINDING PROTEIN 2"/>
    <property type="match status" value="1"/>
</dbReference>